<dbReference type="EMBL" id="BAAALD010000018">
    <property type="protein sequence ID" value="GAA1080968.1"/>
    <property type="molecule type" value="Genomic_DNA"/>
</dbReference>
<keyword evidence="7" id="KW-0460">Magnesium</keyword>
<dbReference type="Gene3D" id="2.170.190.11">
    <property type="entry name" value="Molybdopterin biosynthesis moea protein, domain 3"/>
    <property type="match status" value="1"/>
</dbReference>
<dbReference type="EC" id="2.10.1.1" evidence="7"/>
<evidence type="ECO:0000256" key="3">
    <source>
        <dbReference type="ARBA" id="ARBA00010763"/>
    </source>
</evidence>
<dbReference type="SUPFAM" id="SSF63867">
    <property type="entry name" value="MoeA C-terminal domain-like"/>
    <property type="match status" value="1"/>
</dbReference>
<evidence type="ECO:0000256" key="5">
    <source>
        <dbReference type="ARBA" id="ARBA00023150"/>
    </source>
</evidence>
<dbReference type="SMART" id="SM00852">
    <property type="entry name" value="MoCF_biosynth"/>
    <property type="match status" value="1"/>
</dbReference>
<evidence type="ECO:0000256" key="2">
    <source>
        <dbReference type="ARBA" id="ARBA00005046"/>
    </source>
</evidence>
<keyword evidence="10" id="KW-1185">Reference proteome</keyword>
<comment type="similarity">
    <text evidence="3 7">Belongs to the MoeA family.</text>
</comment>
<gene>
    <name evidence="9" type="ORF">GCM10009663_24660</name>
</gene>
<evidence type="ECO:0000256" key="1">
    <source>
        <dbReference type="ARBA" id="ARBA00002901"/>
    </source>
</evidence>
<keyword evidence="4 7" id="KW-0500">Molybdenum</keyword>
<proteinExistence type="inferred from homology"/>
<keyword evidence="7" id="KW-0808">Transferase</keyword>
<keyword evidence="7" id="KW-0479">Metal-binding</keyword>
<dbReference type="Pfam" id="PF03454">
    <property type="entry name" value="MoeA_C"/>
    <property type="match status" value="1"/>
</dbReference>
<reference evidence="9 10" key="1">
    <citation type="journal article" date="2019" name="Int. J. Syst. Evol. Microbiol.">
        <title>The Global Catalogue of Microorganisms (GCM) 10K type strain sequencing project: providing services to taxonomists for standard genome sequencing and annotation.</title>
        <authorList>
            <consortium name="The Broad Institute Genomics Platform"/>
            <consortium name="The Broad Institute Genome Sequencing Center for Infectious Disease"/>
            <person name="Wu L."/>
            <person name="Ma J."/>
        </authorList>
    </citation>
    <scope>NUCLEOTIDE SEQUENCE [LARGE SCALE GENOMIC DNA]</scope>
    <source>
        <strain evidence="9 10">JCM 13002</strain>
    </source>
</reference>
<evidence type="ECO:0000313" key="10">
    <source>
        <dbReference type="Proteomes" id="UP001499987"/>
    </source>
</evidence>
<evidence type="ECO:0000256" key="4">
    <source>
        <dbReference type="ARBA" id="ARBA00022505"/>
    </source>
</evidence>
<dbReference type="Gene3D" id="3.40.980.10">
    <property type="entry name" value="MoaB/Mog-like domain"/>
    <property type="match status" value="1"/>
</dbReference>
<dbReference type="PANTHER" id="PTHR10192:SF5">
    <property type="entry name" value="GEPHYRIN"/>
    <property type="match status" value="1"/>
</dbReference>
<dbReference type="SUPFAM" id="SSF53218">
    <property type="entry name" value="Molybdenum cofactor biosynthesis proteins"/>
    <property type="match status" value="1"/>
</dbReference>
<comment type="catalytic activity">
    <reaction evidence="6">
        <text>adenylyl-molybdopterin + molybdate = Mo-molybdopterin + AMP + H(+)</text>
        <dbReference type="Rhea" id="RHEA:35047"/>
        <dbReference type="ChEBI" id="CHEBI:15378"/>
        <dbReference type="ChEBI" id="CHEBI:36264"/>
        <dbReference type="ChEBI" id="CHEBI:62727"/>
        <dbReference type="ChEBI" id="CHEBI:71302"/>
        <dbReference type="ChEBI" id="CHEBI:456215"/>
        <dbReference type="EC" id="2.10.1.1"/>
    </reaction>
</comment>
<dbReference type="InterPro" id="IPR005110">
    <property type="entry name" value="MoeA_linker/N"/>
</dbReference>
<organism evidence="9 10">
    <name type="scientific">Kitasatospora arboriphila</name>
    <dbReference type="NCBI Taxonomy" id="258052"/>
    <lineage>
        <taxon>Bacteria</taxon>
        <taxon>Bacillati</taxon>
        <taxon>Actinomycetota</taxon>
        <taxon>Actinomycetes</taxon>
        <taxon>Kitasatosporales</taxon>
        <taxon>Streptomycetaceae</taxon>
        <taxon>Kitasatospora</taxon>
    </lineage>
</organism>
<dbReference type="Pfam" id="PF00994">
    <property type="entry name" value="MoCF_biosynth"/>
    <property type="match status" value="1"/>
</dbReference>
<dbReference type="InterPro" id="IPR005111">
    <property type="entry name" value="MoeA_C_domain_IV"/>
</dbReference>
<accession>A0ABN1TFL2</accession>
<sequence>MNRPALRTRAEHGTTSGAITWERAREAARDSAGQPLPAAVRALPEALGHTLAEPLTALTDLPPFDTSAMDGWAVAGTGPWRLRDGGVLAGGAEAAPLDQGTAVPVATGARLPSGATSVLRREHGRATAPDGVLYWRTPEPAAPGRDVRPRGQECRRGDLLLAAGTTVTPAVLGLAAAAGYDRLTVHRRPTVELLLLGDELLTSGLPRDGRVRDALGPLLPPLLRSAGAEVTGIRRVADDSWPLGAALRSSTADVVVTTGSTAAGPVDFLHHALGGLGARLPVDSVAVRPGHPMLLAELPPAADGRARLLVGLPGNPLAAVAGAVTLALPLLRRLAGRPDPSPRRVVAATDLPGCARDTRLLPVAFTGGGAVPLGFDGPAMLRGLALADALAVVPPGGVAGGTTVEVLELTGH</sequence>
<evidence type="ECO:0000259" key="8">
    <source>
        <dbReference type="SMART" id="SM00852"/>
    </source>
</evidence>
<evidence type="ECO:0000256" key="7">
    <source>
        <dbReference type="RuleBase" id="RU365090"/>
    </source>
</evidence>
<name>A0ABN1TFL2_9ACTN</name>
<keyword evidence="5 7" id="KW-0501">Molybdenum cofactor biosynthesis</keyword>
<dbReference type="Gene3D" id="3.90.105.10">
    <property type="entry name" value="Molybdopterin biosynthesis moea protein, domain 2"/>
    <property type="match status" value="1"/>
</dbReference>
<dbReference type="RefSeq" id="WP_344623592.1">
    <property type="nucleotide sequence ID" value="NZ_BAAALD010000018.1"/>
</dbReference>
<dbReference type="InterPro" id="IPR036688">
    <property type="entry name" value="MoeA_C_domain_IV_sf"/>
</dbReference>
<comment type="function">
    <text evidence="1 7">Catalyzes the insertion of molybdate into adenylated molybdopterin with the concomitant release of AMP.</text>
</comment>
<comment type="pathway">
    <text evidence="2 7">Cofactor biosynthesis; molybdopterin biosynthesis.</text>
</comment>
<evidence type="ECO:0000256" key="6">
    <source>
        <dbReference type="ARBA" id="ARBA00047317"/>
    </source>
</evidence>
<comment type="caution">
    <text evidence="9">The sequence shown here is derived from an EMBL/GenBank/DDBJ whole genome shotgun (WGS) entry which is preliminary data.</text>
</comment>
<dbReference type="Pfam" id="PF03453">
    <property type="entry name" value="MoeA_N"/>
    <property type="match status" value="1"/>
</dbReference>
<dbReference type="SUPFAM" id="SSF63882">
    <property type="entry name" value="MoeA N-terminal region -like"/>
    <property type="match status" value="1"/>
</dbReference>
<dbReference type="PANTHER" id="PTHR10192">
    <property type="entry name" value="MOLYBDOPTERIN BIOSYNTHESIS PROTEIN"/>
    <property type="match status" value="1"/>
</dbReference>
<feature type="domain" description="MoaB/Mog" evidence="8">
    <location>
        <begin position="192"/>
        <end position="333"/>
    </location>
</feature>
<dbReference type="InterPro" id="IPR001453">
    <property type="entry name" value="MoaB/Mog_dom"/>
</dbReference>
<evidence type="ECO:0000313" key="9">
    <source>
        <dbReference type="EMBL" id="GAA1080968.1"/>
    </source>
</evidence>
<dbReference type="InterPro" id="IPR036425">
    <property type="entry name" value="MoaB/Mog-like_dom_sf"/>
</dbReference>
<dbReference type="InterPro" id="IPR038987">
    <property type="entry name" value="MoeA-like"/>
</dbReference>
<dbReference type="Proteomes" id="UP001499987">
    <property type="component" value="Unassembled WGS sequence"/>
</dbReference>
<protein>
    <recommendedName>
        <fullName evidence="7">Molybdopterin molybdenumtransferase</fullName>
        <ecNumber evidence="7">2.10.1.1</ecNumber>
    </recommendedName>
</protein>
<dbReference type="InterPro" id="IPR036135">
    <property type="entry name" value="MoeA_linker/N_sf"/>
</dbReference>
<comment type="cofactor">
    <cofactor evidence="7">
        <name>Mg(2+)</name>
        <dbReference type="ChEBI" id="CHEBI:18420"/>
    </cofactor>
</comment>